<evidence type="ECO:0000256" key="5">
    <source>
        <dbReference type="ARBA" id="ARBA00023054"/>
    </source>
</evidence>
<feature type="compositionally biased region" description="Polar residues" evidence="7">
    <location>
        <begin position="137"/>
        <end position="156"/>
    </location>
</feature>
<evidence type="ECO:0000259" key="8">
    <source>
        <dbReference type="PROSITE" id="PS52027"/>
    </source>
</evidence>
<dbReference type="PANTHER" id="PTHR14649">
    <property type="entry name" value="ZINC FINGER C2HC DOMAIN-CONTAINING PROTEIN 1C"/>
    <property type="match status" value="1"/>
</dbReference>
<dbReference type="InterPro" id="IPR049899">
    <property type="entry name" value="Znf_C2HC_C3H"/>
</dbReference>
<gene>
    <name evidence="9" type="ORF">FF38_11767</name>
</gene>
<dbReference type="OMA" id="APMRFQQ"/>
<dbReference type="Gene3D" id="3.30.160.60">
    <property type="entry name" value="Classic Zinc Finger"/>
    <property type="match status" value="1"/>
</dbReference>
<feature type="domain" description="C2HC/C3H-type" evidence="8">
    <location>
        <begin position="428"/>
        <end position="457"/>
    </location>
</feature>
<feature type="region of interest" description="Disordered" evidence="7">
    <location>
        <begin position="90"/>
        <end position="158"/>
    </location>
</feature>
<dbReference type="EMBL" id="JRES01000501">
    <property type="protein sequence ID" value="KNC30645.1"/>
    <property type="molecule type" value="Genomic_DNA"/>
</dbReference>
<name>A0A0L0CEG4_LUCCU</name>
<evidence type="ECO:0000256" key="4">
    <source>
        <dbReference type="ARBA" id="ARBA00022833"/>
    </source>
</evidence>
<protein>
    <recommendedName>
        <fullName evidence="8">C2HC/C3H-type domain-containing protein</fullName>
    </recommendedName>
</protein>
<dbReference type="OrthoDB" id="10255185at2759"/>
<evidence type="ECO:0000313" key="9">
    <source>
        <dbReference type="EMBL" id="KNC30645.1"/>
    </source>
</evidence>
<evidence type="ECO:0000256" key="2">
    <source>
        <dbReference type="ARBA" id="ARBA00022723"/>
    </source>
</evidence>
<feature type="region of interest" description="Disordered" evidence="7">
    <location>
        <begin position="412"/>
        <end position="431"/>
    </location>
</feature>
<dbReference type="PROSITE" id="PS52027">
    <property type="entry name" value="ZF_C2HC_C3H"/>
    <property type="match status" value="2"/>
</dbReference>
<evidence type="ECO:0000256" key="1">
    <source>
        <dbReference type="ARBA" id="ARBA00010843"/>
    </source>
</evidence>
<sequence>MASQGVTANSRLAEMQLNESWAGRRLVEALSQLPPSNFSSSLDMKFQKKQMLEREQKKLALTGGDISQASKTTIGNGKVRQMFDDRRRGVGIDRSHPLRPIATSPTSTSLTTRNVTQQPGSNKRPVGGANVSRRVIKNSTLMQSTTSSTYSDKNVSNGNNNIFNNNLDELDNIDNETFPKEFSSLSLNNTHTMGSRVTDDRDFDNNSNEENDILGGTVVISKRTSPTSNGIKLNPVITKKSPISTATKTTSRTPSTSSRASTLFKTTTNSLKSPVVKSPTMPSSTAKNVKSVKPPPRISTPPPGMAACQYCQRNFNEDRLDKHENVCKKMTTKKRKIFDASKHRVKGTEAEKYIKKGKVSSTNGSKTVTAAIKKTQEPTNSGEKKSSWRKKHEEFIAAIREAKKVQAYLAKGGKLSDLPPPPPSENPDYIQCPHCSRRFNQAAAERHIPKCANMQHNKPKPVKKRV</sequence>
<keyword evidence="10" id="KW-1185">Reference proteome</keyword>
<comment type="similarity">
    <text evidence="1">Belongs to the ZC2HC1 family.</text>
</comment>
<evidence type="ECO:0000256" key="6">
    <source>
        <dbReference type="PROSITE-ProRule" id="PRU01371"/>
    </source>
</evidence>
<proteinExistence type="inferred from homology"/>
<dbReference type="PANTHER" id="PTHR14649:SF1">
    <property type="entry name" value="ZINC FINGER C2HC DOMAIN-CONTAINING PROTEIN 1C"/>
    <property type="match status" value="1"/>
</dbReference>
<dbReference type="Proteomes" id="UP000037069">
    <property type="component" value="Unassembled WGS sequence"/>
</dbReference>
<dbReference type="Pfam" id="PF13913">
    <property type="entry name" value="zf-C2HC_2"/>
    <property type="match status" value="2"/>
</dbReference>
<dbReference type="AlphaFoldDB" id="A0A0L0CEG4"/>
<feature type="region of interest" description="Disordered" evidence="7">
    <location>
        <begin position="270"/>
        <end position="301"/>
    </location>
</feature>
<reference evidence="9 10" key="1">
    <citation type="journal article" date="2015" name="Nat. Commun.">
        <title>Lucilia cuprina genome unlocks parasitic fly biology to underpin future interventions.</title>
        <authorList>
            <person name="Anstead C.A."/>
            <person name="Korhonen P.K."/>
            <person name="Young N.D."/>
            <person name="Hall R.S."/>
            <person name="Jex A.R."/>
            <person name="Murali S.C."/>
            <person name="Hughes D.S."/>
            <person name="Lee S.F."/>
            <person name="Perry T."/>
            <person name="Stroehlein A.J."/>
            <person name="Ansell B.R."/>
            <person name="Breugelmans B."/>
            <person name="Hofmann A."/>
            <person name="Qu J."/>
            <person name="Dugan S."/>
            <person name="Lee S.L."/>
            <person name="Chao H."/>
            <person name="Dinh H."/>
            <person name="Han Y."/>
            <person name="Doddapaneni H.V."/>
            <person name="Worley K.C."/>
            <person name="Muzny D.M."/>
            <person name="Ioannidis P."/>
            <person name="Waterhouse R.M."/>
            <person name="Zdobnov E.M."/>
            <person name="James P.J."/>
            <person name="Bagnall N.H."/>
            <person name="Kotze A.C."/>
            <person name="Gibbs R.A."/>
            <person name="Richards S."/>
            <person name="Batterham P."/>
            <person name="Gasser R.B."/>
        </authorList>
    </citation>
    <scope>NUCLEOTIDE SEQUENCE [LARGE SCALE GENOMIC DNA]</scope>
    <source>
        <strain evidence="9 10">LS</strain>
        <tissue evidence="9">Full body</tissue>
    </source>
</reference>
<keyword evidence="5" id="KW-0175">Coiled coil</keyword>
<evidence type="ECO:0000256" key="7">
    <source>
        <dbReference type="SAM" id="MobiDB-lite"/>
    </source>
</evidence>
<dbReference type="InterPro" id="IPR026104">
    <property type="entry name" value="ZNF_C2HC_dom_1C"/>
</dbReference>
<organism evidence="9 10">
    <name type="scientific">Lucilia cuprina</name>
    <name type="common">Green bottle fly</name>
    <name type="synonym">Australian sheep blowfly</name>
    <dbReference type="NCBI Taxonomy" id="7375"/>
    <lineage>
        <taxon>Eukaryota</taxon>
        <taxon>Metazoa</taxon>
        <taxon>Ecdysozoa</taxon>
        <taxon>Arthropoda</taxon>
        <taxon>Hexapoda</taxon>
        <taxon>Insecta</taxon>
        <taxon>Pterygota</taxon>
        <taxon>Neoptera</taxon>
        <taxon>Endopterygota</taxon>
        <taxon>Diptera</taxon>
        <taxon>Brachycera</taxon>
        <taxon>Muscomorpha</taxon>
        <taxon>Oestroidea</taxon>
        <taxon>Calliphoridae</taxon>
        <taxon>Luciliinae</taxon>
        <taxon>Lucilia</taxon>
    </lineage>
</organism>
<keyword evidence="3 6" id="KW-0863">Zinc-finger</keyword>
<dbReference type="GO" id="GO:0008270">
    <property type="term" value="F:zinc ion binding"/>
    <property type="evidence" value="ECO:0007669"/>
    <property type="project" value="UniProtKB-KW"/>
</dbReference>
<keyword evidence="4" id="KW-0862">Zinc</keyword>
<comment type="caution">
    <text evidence="9">The sequence shown here is derived from an EMBL/GenBank/DDBJ whole genome shotgun (WGS) entry which is preliminary data.</text>
</comment>
<evidence type="ECO:0000313" key="10">
    <source>
        <dbReference type="Proteomes" id="UP000037069"/>
    </source>
</evidence>
<feature type="compositionally biased region" description="Polar residues" evidence="7">
    <location>
        <begin position="103"/>
        <end position="121"/>
    </location>
</feature>
<accession>A0A0L0CEG4</accession>
<keyword evidence="2" id="KW-0479">Metal-binding</keyword>
<evidence type="ECO:0000256" key="3">
    <source>
        <dbReference type="ARBA" id="ARBA00022771"/>
    </source>
</evidence>
<feature type="domain" description="C2HC/C3H-type" evidence="8">
    <location>
        <begin position="304"/>
        <end position="333"/>
    </location>
</feature>